<evidence type="ECO:0000313" key="3">
    <source>
        <dbReference type="Proteomes" id="UP001497516"/>
    </source>
</evidence>
<feature type="compositionally biased region" description="Basic and acidic residues" evidence="1">
    <location>
        <begin position="168"/>
        <end position="183"/>
    </location>
</feature>
<dbReference type="AlphaFoldDB" id="A0AAV2DXK4"/>
<dbReference type="PANTHER" id="PTHR36790">
    <property type="entry name" value="MYELIN TRANSCRIPTION FACTOR"/>
    <property type="match status" value="1"/>
</dbReference>
<accession>A0AAV2DXK4</accession>
<protein>
    <recommendedName>
        <fullName evidence="4">High mobility group B protein 6</fullName>
    </recommendedName>
</protein>
<name>A0AAV2DXK4_9ROSI</name>
<sequence length="227" mass="25774">MQFLQSPVTGDQKPRPNSGRKPLQPKNSLPASESEVVQISTKPLPKPDLGNVNVYVSSGGDKENRNQCPIYATPPARKKPVQQPPSIPPIDSSLAEELSAMRKRMERLRSDREKTEKMLKERDRVLDLQMKEMEARAEAQMMMEMEVDRLFRLKELHSYSTRISPLRSLREKEQERKLSRGYDEEAMAEEDEGSSELQQQQRGNDSPCCSSTSSNSISTQQQLVVAV</sequence>
<feature type="region of interest" description="Disordered" evidence="1">
    <location>
        <begin position="165"/>
        <end position="227"/>
    </location>
</feature>
<gene>
    <name evidence="2" type="ORF">LTRI10_LOCUS19971</name>
</gene>
<dbReference type="EMBL" id="OZ034816">
    <property type="protein sequence ID" value="CAL1378386.1"/>
    <property type="molecule type" value="Genomic_DNA"/>
</dbReference>
<proteinExistence type="predicted"/>
<feature type="compositionally biased region" description="Polar residues" evidence="1">
    <location>
        <begin position="195"/>
        <end position="204"/>
    </location>
</feature>
<feature type="region of interest" description="Disordered" evidence="1">
    <location>
        <begin position="1"/>
        <end position="91"/>
    </location>
</feature>
<dbReference type="Proteomes" id="UP001497516">
    <property type="component" value="Chromosome 3"/>
</dbReference>
<evidence type="ECO:0008006" key="4">
    <source>
        <dbReference type="Google" id="ProtNLM"/>
    </source>
</evidence>
<evidence type="ECO:0000256" key="1">
    <source>
        <dbReference type="SAM" id="MobiDB-lite"/>
    </source>
</evidence>
<organism evidence="2 3">
    <name type="scientific">Linum trigynum</name>
    <dbReference type="NCBI Taxonomy" id="586398"/>
    <lineage>
        <taxon>Eukaryota</taxon>
        <taxon>Viridiplantae</taxon>
        <taxon>Streptophyta</taxon>
        <taxon>Embryophyta</taxon>
        <taxon>Tracheophyta</taxon>
        <taxon>Spermatophyta</taxon>
        <taxon>Magnoliopsida</taxon>
        <taxon>eudicotyledons</taxon>
        <taxon>Gunneridae</taxon>
        <taxon>Pentapetalae</taxon>
        <taxon>rosids</taxon>
        <taxon>fabids</taxon>
        <taxon>Malpighiales</taxon>
        <taxon>Linaceae</taxon>
        <taxon>Linum</taxon>
    </lineage>
</organism>
<dbReference type="PANTHER" id="PTHR36790:SF1">
    <property type="entry name" value="MYELIN TRANSCRIPTION FACTOR"/>
    <property type="match status" value="1"/>
</dbReference>
<feature type="compositionally biased region" description="Polar residues" evidence="1">
    <location>
        <begin position="25"/>
        <end position="41"/>
    </location>
</feature>
<reference evidence="2 3" key="1">
    <citation type="submission" date="2024-04" db="EMBL/GenBank/DDBJ databases">
        <authorList>
            <person name="Fracassetti M."/>
        </authorList>
    </citation>
    <scope>NUCLEOTIDE SEQUENCE [LARGE SCALE GENOMIC DNA]</scope>
</reference>
<keyword evidence="3" id="KW-1185">Reference proteome</keyword>
<feature type="compositionally biased region" description="Acidic residues" evidence="1">
    <location>
        <begin position="184"/>
        <end position="194"/>
    </location>
</feature>
<evidence type="ECO:0000313" key="2">
    <source>
        <dbReference type="EMBL" id="CAL1378386.1"/>
    </source>
</evidence>
<feature type="compositionally biased region" description="Low complexity" evidence="1">
    <location>
        <begin position="206"/>
        <end position="219"/>
    </location>
</feature>